<sequence>IIVCDGTQKIQKILAVIFAIGAANSLHLQNTISKELRYVGSMLLERRSLILVTDEAYSYYLHEIDERLIDE</sequence>
<dbReference type="InterPro" id="IPR037151">
    <property type="entry name" value="AlkB-like_sf"/>
</dbReference>
<organism evidence="2 3">
    <name type="scientific">Parascaris equorum</name>
    <name type="common">Equine roundworm</name>
    <dbReference type="NCBI Taxonomy" id="6256"/>
    <lineage>
        <taxon>Eukaryota</taxon>
        <taxon>Metazoa</taxon>
        <taxon>Ecdysozoa</taxon>
        <taxon>Nematoda</taxon>
        <taxon>Chromadorea</taxon>
        <taxon>Rhabditida</taxon>
        <taxon>Spirurina</taxon>
        <taxon>Ascaridomorpha</taxon>
        <taxon>Ascaridoidea</taxon>
        <taxon>Ascarididae</taxon>
        <taxon>Parascaris</taxon>
    </lineage>
</organism>
<dbReference type="Proteomes" id="UP000887564">
    <property type="component" value="Unplaced"/>
</dbReference>
<comment type="cofactor">
    <cofactor evidence="1">
        <name>Fe(2+)</name>
        <dbReference type="ChEBI" id="CHEBI:29033"/>
    </cofactor>
</comment>
<dbReference type="WBParaSite" id="PEQ_0000020401-mRNA-1">
    <property type="protein sequence ID" value="PEQ_0000020401-mRNA-1"/>
    <property type="gene ID" value="PEQ_0000020401"/>
</dbReference>
<evidence type="ECO:0000313" key="3">
    <source>
        <dbReference type="WBParaSite" id="PEQ_0000020401-mRNA-1"/>
    </source>
</evidence>
<dbReference type="AlphaFoldDB" id="A0A914R1S4"/>
<protein>
    <submittedName>
        <fullName evidence="3">DNA helicase</fullName>
    </submittedName>
</protein>
<evidence type="ECO:0000313" key="2">
    <source>
        <dbReference type="Proteomes" id="UP000887564"/>
    </source>
</evidence>
<accession>A0A914R1S4</accession>
<name>A0A914R1S4_PAREQ</name>
<dbReference type="Gene3D" id="2.60.120.590">
    <property type="entry name" value="Alpha-ketoglutarate-dependent dioxygenase AlkB-like"/>
    <property type="match status" value="1"/>
</dbReference>
<reference evidence="3" key="1">
    <citation type="submission" date="2022-11" db="UniProtKB">
        <authorList>
            <consortium name="WormBaseParasite"/>
        </authorList>
    </citation>
    <scope>IDENTIFICATION</scope>
</reference>
<evidence type="ECO:0000256" key="1">
    <source>
        <dbReference type="ARBA" id="ARBA00001954"/>
    </source>
</evidence>
<proteinExistence type="predicted"/>
<keyword evidence="2" id="KW-1185">Reference proteome</keyword>